<dbReference type="KEGG" id="dgo:DGo_PB0285"/>
<dbReference type="OrthoDB" id="69574at2"/>
<proteinExistence type="predicted"/>
<gene>
    <name evidence="3" type="ordered locus">DGo_PB0285</name>
</gene>
<evidence type="ECO:0000313" key="3">
    <source>
        <dbReference type="EMBL" id="AFD27554.1"/>
    </source>
</evidence>
<dbReference type="InterPro" id="IPR013783">
    <property type="entry name" value="Ig-like_fold"/>
</dbReference>
<evidence type="ECO:0000259" key="2">
    <source>
        <dbReference type="PROSITE" id="PS50093"/>
    </source>
</evidence>
<feature type="chain" id="PRO_5003613170" description="PKD domain-containing protein" evidence="1">
    <location>
        <begin position="22"/>
        <end position="302"/>
    </location>
</feature>
<dbReference type="PATRIC" id="fig|745776.4.peg.3629"/>
<reference evidence="3 4" key="1">
    <citation type="journal article" date="2012" name="PLoS ONE">
        <title>Genome sequence and transcriptome analysis of the radioresistant bacterium Deinococcus gobiensis: insights into the extreme environmental adaptations.</title>
        <authorList>
            <person name="Yuan M."/>
            <person name="Chen M."/>
            <person name="Zhang W."/>
            <person name="Lu W."/>
            <person name="Wang J."/>
            <person name="Yang M."/>
            <person name="Zhao P."/>
            <person name="Tang R."/>
            <person name="Li X."/>
            <person name="Hao Y."/>
            <person name="Zhou Z."/>
            <person name="Zhan Y."/>
            <person name="Yu H."/>
            <person name="Teng C."/>
            <person name="Yan Y."/>
            <person name="Ping S."/>
            <person name="Wang Y."/>
            <person name="Lin M."/>
        </authorList>
    </citation>
    <scope>NUCLEOTIDE SEQUENCE [LARGE SCALE GENOMIC DNA]</scope>
    <source>
        <strain evidence="4">DSM 21396 / JCM 16679 / CGMCC 1.7299 / I-0</strain>
        <plasmid evidence="3">P2</plasmid>
    </source>
</reference>
<dbReference type="PROSITE" id="PS50093">
    <property type="entry name" value="PKD"/>
    <property type="match status" value="1"/>
</dbReference>
<dbReference type="InterPro" id="IPR000601">
    <property type="entry name" value="PKD_dom"/>
</dbReference>
<keyword evidence="1" id="KW-0732">Signal</keyword>
<keyword evidence="4" id="KW-1185">Reference proteome</keyword>
<dbReference type="EMBL" id="CP002193">
    <property type="protein sequence ID" value="AFD27554.1"/>
    <property type="molecule type" value="Genomic_DNA"/>
</dbReference>
<dbReference type="Proteomes" id="UP000007575">
    <property type="component" value="Plasmid P2"/>
</dbReference>
<feature type="signal peptide" evidence="1">
    <location>
        <begin position="1"/>
        <end position="21"/>
    </location>
</feature>
<dbReference type="Gene3D" id="2.60.40.10">
    <property type="entry name" value="Immunoglobulins"/>
    <property type="match status" value="1"/>
</dbReference>
<dbReference type="RefSeq" id="WP_014686649.1">
    <property type="nucleotide sequence ID" value="NC_017791.1"/>
</dbReference>
<dbReference type="HOGENOM" id="CLU_920463_0_0_0"/>
<evidence type="ECO:0000313" key="4">
    <source>
        <dbReference type="Proteomes" id="UP000007575"/>
    </source>
</evidence>
<dbReference type="PROSITE" id="PS51257">
    <property type="entry name" value="PROKAR_LIPOPROTEIN"/>
    <property type="match status" value="1"/>
</dbReference>
<accession>H8H207</accession>
<dbReference type="SUPFAM" id="SSF49299">
    <property type="entry name" value="PKD domain"/>
    <property type="match status" value="1"/>
</dbReference>
<protein>
    <recommendedName>
        <fullName evidence="2">PKD domain-containing protein</fullName>
    </recommendedName>
</protein>
<geneLocation type="plasmid" evidence="3 4">
    <name>P2</name>
</geneLocation>
<dbReference type="InterPro" id="IPR035986">
    <property type="entry name" value="PKD_dom_sf"/>
</dbReference>
<sequence length="302" mass="32447">MKITAPLLLLPLLLAACGTQSVTPVASTPSTATTSVTDIAAFEAGVQRDLAALGLTSTLSGQAVTPKSYLNVLKVSDTTARAYMKTTYPAATGCALDWGDGTAMSTITTPSVVATDKAEHTYNRSGTYTVKLTCGTDVKLMSFTALITQTDLNLMEDYTGFANNTNSTAANRLEDSYVTKGFKFTSTITYASKGLGNPPGHIGILLNTMEDEFARIETSNGTLFNIYSMTANAIFKDRGDIKIVAYDKNGGEIGNYTYYYGNATKYTLNWENVKYIEAHLKNYAGGNNYLNIDDMSVATLKP</sequence>
<evidence type="ECO:0000256" key="1">
    <source>
        <dbReference type="SAM" id="SignalP"/>
    </source>
</evidence>
<organism evidence="3 4">
    <name type="scientific">Deinococcus gobiensis (strain DSM 21396 / JCM 16679 / CGMCC 1.7299 / I-0)</name>
    <dbReference type="NCBI Taxonomy" id="745776"/>
    <lineage>
        <taxon>Bacteria</taxon>
        <taxon>Thermotogati</taxon>
        <taxon>Deinococcota</taxon>
        <taxon>Deinococci</taxon>
        <taxon>Deinococcales</taxon>
        <taxon>Deinococcaceae</taxon>
        <taxon>Deinococcus</taxon>
    </lineage>
</organism>
<keyword evidence="3" id="KW-0614">Plasmid</keyword>
<dbReference type="AlphaFoldDB" id="H8H207"/>
<name>H8H207_DEIGI</name>
<feature type="domain" description="PKD" evidence="2">
    <location>
        <begin position="97"/>
        <end position="133"/>
    </location>
</feature>